<feature type="compositionally biased region" description="Basic and acidic residues" evidence="1">
    <location>
        <begin position="72"/>
        <end position="107"/>
    </location>
</feature>
<accession>A0ABW4Z9E7</accession>
<sequence>MKPTYLLFGAAIAVSFGAGWILNNSDSESGGGSEKTAQGKQQNAGPAELAATGTSGKPASPRKSVSPSNSVSKDEEVKPEGETRDAERQKRREEWRKQMSSRMVDRQQKQFDAKIANLVEKLGLTPQQEEQLRAHYAKKIEAYEEMMAGGFEGMRSMDGMEKMAAIMGDGDLTAAMEEILTDEQLGDFEALKTSERKNDIESSAMKSMASLQGVVTLDDTQKDAVYDILYAEAESNVDKNSPVSSMMSAFTGGMMMNIDTSMVEQRMAIEADESLDAEQKKAKVEEMQQANIDAKVQRFDGILTETQQSQYRQSLESQTRWMRGWGGRGRR</sequence>
<gene>
    <name evidence="2" type="ORF">ACFSW8_06510</name>
</gene>
<name>A0ABW4Z9E7_9BACT</name>
<feature type="compositionally biased region" description="Polar residues" evidence="1">
    <location>
        <begin position="35"/>
        <end position="44"/>
    </location>
</feature>
<evidence type="ECO:0000313" key="2">
    <source>
        <dbReference type="EMBL" id="MFD2158543.1"/>
    </source>
</evidence>
<evidence type="ECO:0000313" key="3">
    <source>
        <dbReference type="Proteomes" id="UP001597389"/>
    </source>
</evidence>
<comment type="caution">
    <text evidence="2">The sequence shown here is derived from an EMBL/GenBank/DDBJ whole genome shotgun (WGS) entry which is preliminary data.</text>
</comment>
<dbReference type="RefSeq" id="WP_377086650.1">
    <property type="nucleotide sequence ID" value="NZ_JBHSJL010000014.1"/>
</dbReference>
<keyword evidence="3" id="KW-1185">Reference proteome</keyword>
<feature type="region of interest" description="Disordered" evidence="1">
    <location>
        <begin position="22"/>
        <end position="107"/>
    </location>
</feature>
<proteinExistence type="predicted"/>
<organism evidence="2 3">
    <name type="scientific">Rubritalea tangerina</name>
    <dbReference type="NCBI Taxonomy" id="430798"/>
    <lineage>
        <taxon>Bacteria</taxon>
        <taxon>Pseudomonadati</taxon>
        <taxon>Verrucomicrobiota</taxon>
        <taxon>Verrucomicrobiia</taxon>
        <taxon>Verrucomicrobiales</taxon>
        <taxon>Rubritaleaceae</taxon>
        <taxon>Rubritalea</taxon>
    </lineage>
</organism>
<protein>
    <submittedName>
        <fullName evidence="2">Uncharacterized protein</fullName>
    </submittedName>
</protein>
<feature type="compositionally biased region" description="Polar residues" evidence="1">
    <location>
        <begin position="52"/>
        <end position="71"/>
    </location>
</feature>
<evidence type="ECO:0000256" key="1">
    <source>
        <dbReference type="SAM" id="MobiDB-lite"/>
    </source>
</evidence>
<reference evidence="3" key="1">
    <citation type="journal article" date="2019" name="Int. J. Syst. Evol. Microbiol.">
        <title>The Global Catalogue of Microorganisms (GCM) 10K type strain sequencing project: providing services to taxonomists for standard genome sequencing and annotation.</title>
        <authorList>
            <consortium name="The Broad Institute Genomics Platform"/>
            <consortium name="The Broad Institute Genome Sequencing Center for Infectious Disease"/>
            <person name="Wu L."/>
            <person name="Ma J."/>
        </authorList>
    </citation>
    <scope>NUCLEOTIDE SEQUENCE [LARGE SCALE GENOMIC DNA]</scope>
    <source>
        <strain evidence="3">CCUG 57942</strain>
    </source>
</reference>
<dbReference type="Proteomes" id="UP001597389">
    <property type="component" value="Unassembled WGS sequence"/>
</dbReference>
<dbReference type="EMBL" id="JBHUJB010000028">
    <property type="protein sequence ID" value="MFD2158543.1"/>
    <property type="molecule type" value="Genomic_DNA"/>
</dbReference>